<comment type="caution">
    <text evidence="1">The sequence shown here is derived from an EMBL/GenBank/DDBJ whole genome shotgun (WGS) entry which is preliminary data.</text>
</comment>
<dbReference type="EMBL" id="PDUG01000005">
    <property type="protein sequence ID" value="PIC30561.1"/>
    <property type="molecule type" value="Genomic_DNA"/>
</dbReference>
<dbReference type="AlphaFoldDB" id="A0A2G5TTX8"/>
<keyword evidence="2" id="KW-1185">Reference proteome</keyword>
<evidence type="ECO:0000313" key="1">
    <source>
        <dbReference type="EMBL" id="PIC30561.1"/>
    </source>
</evidence>
<gene>
    <name evidence="1" type="primary">Cnig_chr_V.g21761</name>
    <name evidence="1" type="ORF">B9Z55_021761</name>
</gene>
<organism evidence="1 2">
    <name type="scientific">Caenorhabditis nigoni</name>
    <dbReference type="NCBI Taxonomy" id="1611254"/>
    <lineage>
        <taxon>Eukaryota</taxon>
        <taxon>Metazoa</taxon>
        <taxon>Ecdysozoa</taxon>
        <taxon>Nematoda</taxon>
        <taxon>Chromadorea</taxon>
        <taxon>Rhabditida</taxon>
        <taxon>Rhabditina</taxon>
        <taxon>Rhabditomorpha</taxon>
        <taxon>Rhabditoidea</taxon>
        <taxon>Rhabditidae</taxon>
        <taxon>Peloderinae</taxon>
        <taxon>Caenorhabditis</taxon>
    </lineage>
</organism>
<proteinExistence type="predicted"/>
<accession>A0A2G5TTX8</accession>
<reference evidence="2" key="1">
    <citation type="submission" date="2017-10" db="EMBL/GenBank/DDBJ databases">
        <title>Rapid genome shrinkage in a self-fertile nematode reveals novel sperm competition proteins.</title>
        <authorList>
            <person name="Yin D."/>
            <person name="Schwarz E.M."/>
            <person name="Thomas C.G."/>
            <person name="Felde R.L."/>
            <person name="Korf I.F."/>
            <person name="Cutter A.D."/>
            <person name="Schartner C.M."/>
            <person name="Ralston E.J."/>
            <person name="Meyer B.J."/>
            <person name="Haag E.S."/>
        </authorList>
    </citation>
    <scope>NUCLEOTIDE SEQUENCE [LARGE SCALE GENOMIC DNA]</scope>
    <source>
        <strain evidence="2">JU1422</strain>
    </source>
</reference>
<protein>
    <submittedName>
        <fullName evidence="1">Uncharacterized protein</fullName>
    </submittedName>
</protein>
<dbReference type="Proteomes" id="UP000230233">
    <property type="component" value="Chromosome V"/>
</dbReference>
<evidence type="ECO:0000313" key="2">
    <source>
        <dbReference type="Proteomes" id="UP000230233"/>
    </source>
</evidence>
<name>A0A2G5TTX8_9PELO</name>
<dbReference type="OrthoDB" id="10295282at2759"/>
<sequence length="261" mass="30560">MIETIGRLEPERPRELHPFVIAAQNIYQTTLYTPDYDGQGCYLLKMVQKLEPDIVVSGCCVREHIETPENMDALNHDRRKWAIIGMDEWYWMAIDRCNDVFMRCWQQVVDYPRFETIFTTLTSLLGDFQSCFVDRDLQSLQKFRESYVENSVLLKRHLNDLIFDFRPPFASVPRRKRKNVLMDWLDRIKGICAQILLVDTFATSALSTWDETPLHRTVMRVIEIIKATETNVKLITCGCFYIENQIGIPENPSCTPFCNCN</sequence>